<dbReference type="Proteomes" id="UP000824998">
    <property type="component" value="Unassembled WGS sequence"/>
</dbReference>
<gene>
    <name evidence="2" type="ORF">BJ875DRAFT_467760</name>
</gene>
<evidence type="ECO:0000313" key="2">
    <source>
        <dbReference type="EMBL" id="KAG9232115.1"/>
    </source>
</evidence>
<evidence type="ECO:0000313" key="3">
    <source>
        <dbReference type="Proteomes" id="UP000824998"/>
    </source>
</evidence>
<protein>
    <submittedName>
        <fullName evidence="2">Uncharacterized protein</fullName>
    </submittedName>
</protein>
<keyword evidence="1" id="KW-0472">Membrane</keyword>
<keyword evidence="1" id="KW-1133">Transmembrane helix</keyword>
<dbReference type="AlphaFoldDB" id="A0A9P7YFH3"/>
<proteinExistence type="predicted"/>
<accession>A0A9P7YFH3</accession>
<dbReference type="EMBL" id="MU251565">
    <property type="protein sequence ID" value="KAG9232115.1"/>
    <property type="molecule type" value="Genomic_DNA"/>
</dbReference>
<reference evidence="2" key="1">
    <citation type="journal article" date="2021" name="IMA Fungus">
        <title>Genomic characterization of three marine fungi, including Emericellopsis atlantica sp. nov. with signatures of a generalist lifestyle and marine biomass degradation.</title>
        <authorList>
            <person name="Hagestad O.C."/>
            <person name="Hou L."/>
            <person name="Andersen J.H."/>
            <person name="Hansen E.H."/>
            <person name="Altermark B."/>
            <person name="Li C."/>
            <person name="Kuhnert E."/>
            <person name="Cox R.J."/>
            <person name="Crous P.W."/>
            <person name="Spatafora J.W."/>
            <person name="Lail K."/>
            <person name="Amirebrahimi M."/>
            <person name="Lipzen A."/>
            <person name="Pangilinan J."/>
            <person name="Andreopoulos W."/>
            <person name="Hayes R.D."/>
            <person name="Ng V."/>
            <person name="Grigoriev I.V."/>
            <person name="Jackson S.A."/>
            <person name="Sutton T.D.S."/>
            <person name="Dobson A.D.W."/>
            <person name="Rama T."/>
        </authorList>
    </citation>
    <scope>NUCLEOTIDE SEQUENCE</scope>
    <source>
        <strain evidence="2">TRa018bII</strain>
    </source>
</reference>
<feature type="transmembrane region" description="Helical" evidence="1">
    <location>
        <begin position="32"/>
        <end position="53"/>
    </location>
</feature>
<organism evidence="2 3">
    <name type="scientific">Amylocarpus encephaloides</name>
    <dbReference type="NCBI Taxonomy" id="45428"/>
    <lineage>
        <taxon>Eukaryota</taxon>
        <taxon>Fungi</taxon>
        <taxon>Dikarya</taxon>
        <taxon>Ascomycota</taxon>
        <taxon>Pezizomycotina</taxon>
        <taxon>Leotiomycetes</taxon>
        <taxon>Helotiales</taxon>
        <taxon>Helotiales incertae sedis</taxon>
        <taxon>Amylocarpus</taxon>
    </lineage>
</organism>
<feature type="transmembrane region" description="Helical" evidence="1">
    <location>
        <begin position="65"/>
        <end position="85"/>
    </location>
</feature>
<evidence type="ECO:0000256" key="1">
    <source>
        <dbReference type="SAM" id="Phobius"/>
    </source>
</evidence>
<comment type="caution">
    <text evidence="2">The sequence shown here is derived from an EMBL/GenBank/DDBJ whole genome shotgun (WGS) entry which is preliminary data.</text>
</comment>
<keyword evidence="3" id="KW-1185">Reference proteome</keyword>
<sequence>MISQTYKFNPSCPPLYLCTKSTFHQVLLGTSATSTALCLYLLCLHMSASAIVWHGKPMKSFKGHFICNILPAVFWLRASGILLLFRGYLHFHAPIERAE</sequence>
<keyword evidence="1" id="KW-0812">Transmembrane</keyword>
<name>A0A9P7YFH3_9HELO</name>